<dbReference type="EMBL" id="VCIW01000009">
    <property type="protein sequence ID" value="TLS51462.1"/>
    <property type="molecule type" value="Genomic_DNA"/>
</dbReference>
<reference evidence="1 2" key="1">
    <citation type="submission" date="2019-05" db="EMBL/GenBank/DDBJ databases">
        <authorList>
            <person name="Narsing Rao M.P."/>
            <person name="Li W.J."/>
        </authorList>
    </citation>
    <scope>NUCLEOTIDE SEQUENCE [LARGE SCALE GENOMIC DNA]</scope>
    <source>
        <strain evidence="1 2">SYSU_K30003</strain>
    </source>
</reference>
<evidence type="ECO:0000313" key="1">
    <source>
        <dbReference type="EMBL" id="TLS51462.1"/>
    </source>
</evidence>
<proteinExistence type="predicted"/>
<sequence length="152" mass="17603">MSQQQQQVCPWCQMEITWDEELGPEPNCPHCYNELAEYRTVSIPLRKDGGIAFDEESNDDWNRYTRAAEQYLDAQEEVPECPQCQEYMVHAGEQIVSETAFAPKTPSPMFPPFLKAPFRLDMFVCPHCFTVHQRLSSKDKAALVRRLGEEQD</sequence>
<dbReference type="OrthoDB" id="2665608at2"/>
<dbReference type="AlphaFoldDB" id="A0A5R9G524"/>
<comment type="caution">
    <text evidence="1">The sequence shown here is derived from an EMBL/GenBank/DDBJ whole genome shotgun (WGS) entry which is preliminary data.</text>
</comment>
<organism evidence="1 2">
    <name type="scientific">Paenibacillus antri</name>
    <dbReference type="NCBI Taxonomy" id="2582848"/>
    <lineage>
        <taxon>Bacteria</taxon>
        <taxon>Bacillati</taxon>
        <taxon>Bacillota</taxon>
        <taxon>Bacilli</taxon>
        <taxon>Bacillales</taxon>
        <taxon>Paenibacillaceae</taxon>
        <taxon>Paenibacillus</taxon>
    </lineage>
</organism>
<evidence type="ECO:0000313" key="2">
    <source>
        <dbReference type="Proteomes" id="UP000309676"/>
    </source>
</evidence>
<accession>A0A5R9G524</accession>
<gene>
    <name evidence="1" type="ORF">FE782_15235</name>
</gene>
<protein>
    <submittedName>
        <fullName evidence="1">Uncharacterized protein</fullName>
    </submittedName>
</protein>
<name>A0A5R9G524_9BACL</name>
<keyword evidence="2" id="KW-1185">Reference proteome</keyword>
<dbReference type="RefSeq" id="WP_138195074.1">
    <property type="nucleotide sequence ID" value="NZ_VCIW01000009.1"/>
</dbReference>
<dbReference type="Proteomes" id="UP000309676">
    <property type="component" value="Unassembled WGS sequence"/>
</dbReference>